<keyword evidence="2" id="KW-1185">Reference proteome</keyword>
<dbReference type="Proteomes" id="UP000828390">
    <property type="component" value="Unassembled WGS sequence"/>
</dbReference>
<gene>
    <name evidence="1" type="ORF">DPMN_194776</name>
</gene>
<comment type="caution">
    <text evidence="1">The sequence shown here is derived from an EMBL/GenBank/DDBJ whole genome shotgun (WGS) entry which is preliminary data.</text>
</comment>
<reference evidence="1" key="2">
    <citation type="submission" date="2020-11" db="EMBL/GenBank/DDBJ databases">
        <authorList>
            <person name="McCartney M.A."/>
            <person name="Auch B."/>
            <person name="Kono T."/>
            <person name="Mallez S."/>
            <person name="Becker A."/>
            <person name="Gohl D.M."/>
            <person name="Silverstein K.A.T."/>
            <person name="Koren S."/>
            <person name="Bechman K.B."/>
            <person name="Herman A."/>
            <person name="Abrahante J.E."/>
            <person name="Garbe J."/>
        </authorList>
    </citation>
    <scope>NUCLEOTIDE SEQUENCE</scope>
    <source>
        <strain evidence="1">Duluth1</strain>
        <tissue evidence="1">Whole animal</tissue>
    </source>
</reference>
<evidence type="ECO:0000313" key="1">
    <source>
        <dbReference type="EMBL" id="KAH3692326.1"/>
    </source>
</evidence>
<proteinExistence type="predicted"/>
<evidence type="ECO:0000313" key="2">
    <source>
        <dbReference type="Proteomes" id="UP000828390"/>
    </source>
</evidence>
<organism evidence="1 2">
    <name type="scientific">Dreissena polymorpha</name>
    <name type="common">Zebra mussel</name>
    <name type="synonym">Mytilus polymorpha</name>
    <dbReference type="NCBI Taxonomy" id="45954"/>
    <lineage>
        <taxon>Eukaryota</taxon>
        <taxon>Metazoa</taxon>
        <taxon>Spiralia</taxon>
        <taxon>Lophotrochozoa</taxon>
        <taxon>Mollusca</taxon>
        <taxon>Bivalvia</taxon>
        <taxon>Autobranchia</taxon>
        <taxon>Heteroconchia</taxon>
        <taxon>Euheterodonta</taxon>
        <taxon>Imparidentia</taxon>
        <taxon>Neoheterodontei</taxon>
        <taxon>Myida</taxon>
        <taxon>Dreissenoidea</taxon>
        <taxon>Dreissenidae</taxon>
        <taxon>Dreissena</taxon>
    </lineage>
</organism>
<name>A0A9D4BEP1_DREPO</name>
<dbReference type="AlphaFoldDB" id="A0A9D4BEP1"/>
<dbReference type="EMBL" id="JAIWYP010000023">
    <property type="protein sequence ID" value="KAH3692326.1"/>
    <property type="molecule type" value="Genomic_DNA"/>
</dbReference>
<protein>
    <submittedName>
        <fullName evidence="1">Uncharacterized protein</fullName>
    </submittedName>
</protein>
<reference evidence="1" key="1">
    <citation type="journal article" date="2019" name="bioRxiv">
        <title>The Genome of the Zebra Mussel, Dreissena polymorpha: A Resource for Invasive Species Research.</title>
        <authorList>
            <person name="McCartney M.A."/>
            <person name="Auch B."/>
            <person name="Kono T."/>
            <person name="Mallez S."/>
            <person name="Zhang Y."/>
            <person name="Obille A."/>
            <person name="Becker A."/>
            <person name="Abrahante J.E."/>
            <person name="Garbe J."/>
            <person name="Badalamenti J.P."/>
            <person name="Herman A."/>
            <person name="Mangelson H."/>
            <person name="Liachko I."/>
            <person name="Sullivan S."/>
            <person name="Sone E.D."/>
            <person name="Koren S."/>
            <person name="Silverstein K.A.T."/>
            <person name="Beckman K.B."/>
            <person name="Gohl D.M."/>
        </authorList>
    </citation>
    <scope>NUCLEOTIDE SEQUENCE</scope>
    <source>
        <strain evidence="1">Duluth1</strain>
        <tissue evidence="1">Whole animal</tissue>
    </source>
</reference>
<accession>A0A9D4BEP1</accession>
<sequence>MKLFREIQTARNVTVFPRSYDIIEYKTSGFLMIDYDKQHRFFTFSDREALDRFLYKPVQYELCCKINCVSSNVRRKEKAFKALKQKQVHSKVS</sequence>